<evidence type="ECO:0000313" key="3">
    <source>
        <dbReference type="Proteomes" id="UP000011729"/>
    </source>
</evidence>
<dbReference type="AlphaFoldDB" id="M1N5B2"/>
<protein>
    <submittedName>
        <fullName evidence="2">Uncharacterized protein</fullName>
    </submittedName>
</protein>
<name>M1N5B2_BARAA</name>
<keyword evidence="3" id="KW-1185">Reference proteome</keyword>
<organism evidence="2 3">
    <name type="scientific">Bartonella australis (strain Aust/NH1)</name>
    <dbReference type="NCBI Taxonomy" id="1094489"/>
    <lineage>
        <taxon>Bacteria</taxon>
        <taxon>Pseudomonadati</taxon>
        <taxon>Pseudomonadota</taxon>
        <taxon>Alphaproteobacteria</taxon>
        <taxon>Hyphomicrobiales</taxon>
        <taxon>Bartonellaceae</taxon>
        <taxon>Bartonella</taxon>
    </lineage>
</organism>
<proteinExistence type="predicted"/>
<dbReference type="HOGENOM" id="CLU_1811989_0_0_5"/>
<dbReference type="Proteomes" id="UP000011729">
    <property type="component" value="Chromosome"/>
</dbReference>
<accession>M1N5B2</accession>
<gene>
    <name evidence="2" type="ordered locus">BAnh1_11970</name>
</gene>
<feature type="transmembrane region" description="Helical" evidence="1">
    <location>
        <begin position="6"/>
        <end position="25"/>
    </location>
</feature>
<dbReference type="EMBL" id="CP003123">
    <property type="protein sequence ID" value="AGF75064.1"/>
    <property type="molecule type" value="Genomic_DNA"/>
</dbReference>
<feature type="transmembrane region" description="Helical" evidence="1">
    <location>
        <begin position="67"/>
        <end position="85"/>
    </location>
</feature>
<reference evidence="2 3" key="1">
    <citation type="journal article" date="2013" name="PLoS Genet.">
        <title>A gene transfer agent and a dynamic repertoire of secretion systems hold the keys to the explosive radiation of the emerging pathogen Bartonella.</title>
        <authorList>
            <person name="Guy L."/>
            <person name="Nystedt B."/>
            <person name="Toft C."/>
            <person name="Zaremba-Niedzwiedzka K."/>
            <person name="Berglund E.C."/>
            <person name="Granberg F."/>
            <person name="Naslund K."/>
            <person name="Eriksson A.S."/>
            <person name="Andersson S.G."/>
        </authorList>
    </citation>
    <scope>NUCLEOTIDE SEQUENCE [LARGE SCALE GENOMIC DNA]</scope>
    <source>
        <strain evidence="2 3">Aust/NH1</strain>
    </source>
</reference>
<dbReference type="STRING" id="1094489.BAnh1_11970"/>
<sequence length="142" mass="16295">MNCENSLIYASVVFVASFFNSIVKISGFSCRVLLYFFNSRALIIKGGCRSLIHKLCHPSVKGKPSAGYNLSFVLLVYIGRMWAFVKQTFERFRVGGCDWCVLKINDLIVLINSDIIWPQTRNRRSVGFCVYVNEVPYRQVYC</sequence>
<keyword evidence="1" id="KW-0812">Transmembrane</keyword>
<keyword evidence="1" id="KW-1133">Transmembrane helix</keyword>
<keyword evidence="1" id="KW-0472">Membrane</keyword>
<dbReference type="KEGG" id="baus:BAnh1_11970"/>
<evidence type="ECO:0000313" key="2">
    <source>
        <dbReference type="EMBL" id="AGF75064.1"/>
    </source>
</evidence>
<evidence type="ECO:0000256" key="1">
    <source>
        <dbReference type="SAM" id="Phobius"/>
    </source>
</evidence>